<dbReference type="Pfam" id="PF13580">
    <property type="entry name" value="SIS_2"/>
    <property type="match status" value="1"/>
</dbReference>
<protein>
    <submittedName>
        <fullName evidence="2">Phosphoheptose isomerase</fullName>
    </submittedName>
</protein>
<dbReference type="CDD" id="cd05006">
    <property type="entry name" value="SIS_GmhA"/>
    <property type="match status" value="1"/>
</dbReference>
<dbReference type="InterPro" id="IPR035461">
    <property type="entry name" value="GmhA/DiaA"/>
</dbReference>
<dbReference type="PROSITE" id="PS51464">
    <property type="entry name" value="SIS"/>
    <property type="match status" value="1"/>
</dbReference>
<dbReference type="PANTHER" id="PTHR30390:SF8">
    <property type="entry name" value="SUGAR ISOMERASE (SIS)"/>
    <property type="match status" value="1"/>
</dbReference>
<dbReference type="Gene3D" id="3.40.50.10490">
    <property type="entry name" value="Glucose-6-phosphate isomerase like protein, domain 1"/>
    <property type="match status" value="1"/>
</dbReference>
<dbReference type="InterPro" id="IPR046348">
    <property type="entry name" value="SIS_dom_sf"/>
</dbReference>
<dbReference type="PANTHER" id="PTHR30390">
    <property type="entry name" value="SEDOHEPTULOSE 7-PHOSPHATE ISOMERASE / DNAA INITIATOR-ASSOCIATING FACTOR FOR REPLICATION INITIATION"/>
    <property type="match status" value="1"/>
</dbReference>
<dbReference type="SUPFAM" id="SSF53697">
    <property type="entry name" value="SIS domain"/>
    <property type="match status" value="1"/>
</dbReference>
<evidence type="ECO:0000259" key="1">
    <source>
        <dbReference type="PROSITE" id="PS51464"/>
    </source>
</evidence>
<dbReference type="GO" id="GO:0016853">
    <property type="term" value="F:isomerase activity"/>
    <property type="evidence" value="ECO:0007669"/>
    <property type="project" value="UniProtKB-KW"/>
</dbReference>
<gene>
    <name evidence="2" type="ORF">UT11_C0057G0002</name>
</gene>
<dbReference type="InterPro" id="IPR001347">
    <property type="entry name" value="SIS_dom"/>
</dbReference>
<dbReference type="GO" id="GO:0097367">
    <property type="term" value="F:carbohydrate derivative binding"/>
    <property type="evidence" value="ECO:0007669"/>
    <property type="project" value="InterPro"/>
</dbReference>
<sequence>MSLHSIYLEEAHKTLSTIDPEQISRIADILWQARNEERTVFIFGNGGSAALAVHFAGDVSECTGKAAPNVVKRLRVQCLAENLTTMLAIANDLSYEEIFVEQLKTYFRPGDVVIGVSGSGNSENVIRALQYARSRSGITIGFAGYSGGRLKEVAGECVHIPIHDMQHVEDAHTHVTHMIMKDIQGRMEGESKLVQ</sequence>
<reference evidence="2 3" key="1">
    <citation type="journal article" date="2015" name="Nature">
        <title>rRNA introns, odd ribosomes, and small enigmatic genomes across a large radiation of phyla.</title>
        <authorList>
            <person name="Brown C.T."/>
            <person name="Hug L.A."/>
            <person name="Thomas B.C."/>
            <person name="Sharon I."/>
            <person name="Castelle C.J."/>
            <person name="Singh A."/>
            <person name="Wilkins M.J."/>
            <person name="Williams K.H."/>
            <person name="Banfield J.F."/>
        </authorList>
    </citation>
    <scope>NUCLEOTIDE SEQUENCE [LARGE SCALE GENOMIC DNA]</scope>
</reference>
<dbReference type="GO" id="GO:1901135">
    <property type="term" value="P:carbohydrate derivative metabolic process"/>
    <property type="evidence" value="ECO:0007669"/>
    <property type="project" value="InterPro"/>
</dbReference>
<evidence type="ECO:0000313" key="2">
    <source>
        <dbReference type="EMBL" id="KKQ87061.1"/>
    </source>
</evidence>
<comment type="caution">
    <text evidence="2">The sequence shown here is derived from an EMBL/GenBank/DDBJ whole genome shotgun (WGS) entry which is preliminary data.</text>
</comment>
<dbReference type="Proteomes" id="UP000033934">
    <property type="component" value="Unassembled WGS sequence"/>
</dbReference>
<dbReference type="AlphaFoldDB" id="A0A0G0PCQ5"/>
<keyword evidence="2" id="KW-0413">Isomerase</keyword>
<proteinExistence type="predicted"/>
<organism evidence="2 3">
    <name type="scientific">Berkelbacteria bacterium GW2011_GWA2_38_9</name>
    <dbReference type="NCBI Taxonomy" id="1618334"/>
    <lineage>
        <taxon>Bacteria</taxon>
        <taxon>Candidatus Berkelbacteria</taxon>
    </lineage>
</organism>
<dbReference type="EMBL" id="LBVO01000057">
    <property type="protein sequence ID" value="KKQ87061.1"/>
    <property type="molecule type" value="Genomic_DNA"/>
</dbReference>
<dbReference type="InterPro" id="IPR050099">
    <property type="entry name" value="SIS_GmhA/DiaA_subfam"/>
</dbReference>
<accession>A0A0G0PCQ5</accession>
<name>A0A0G0PCQ5_9BACT</name>
<evidence type="ECO:0000313" key="3">
    <source>
        <dbReference type="Proteomes" id="UP000033934"/>
    </source>
</evidence>
<feature type="domain" description="SIS" evidence="1">
    <location>
        <begin position="26"/>
        <end position="195"/>
    </location>
</feature>